<sequence>MSDKNLWRRKVKETDPEKYSAYLEKQRQLNKKAKDLKKKKWMEEPHTHAMILDHERQLVLARSSRSSRKPIEEPTPRKAVKDMSAETYKEHRHEVVARCRSKMSSQKKAAIRKKDRIYRENKKRSEVQVPLTAPPVPTEPQTLQGPDPLNPLYLPDPFLNGSSNSLPAPLFENSEPLGCDDLSHGPLPDPCQDLFPDFDHNSLGDPCPDPLPDRSHNHLPNPSPNHHPEPGPGPSSHPCPSLLVFYTRDDISGILPHKRYSTKHGPAFFMNMTMLGAYKLFKEENPDFKVGYTKFTILWPRNVRKLGQVDLETCLSLYCQNVRHWELIEKEGKTKLEIIHKAGTVRAKEVLQMLAFTHAIFRKTTLALSMVKVRQMEKLWQVCSVPEENCGPREEF</sequence>
<evidence type="ECO:0000313" key="2">
    <source>
        <dbReference type="EMBL" id="GFO14462.1"/>
    </source>
</evidence>
<feature type="region of interest" description="Disordered" evidence="1">
    <location>
        <begin position="62"/>
        <end position="91"/>
    </location>
</feature>
<proteinExistence type="predicted"/>
<keyword evidence="3" id="KW-1185">Reference proteome</keyword>
<feature type="compositionally biased region" description="Basic and acidic residues" evidence="1">
    <location>
        <begin position="69"/>
        <end position="91"/>
    </location>
</feature>
<feature type="compositionally biased region" description="Low complexity" evidence="1">
    <location>
        <begin position="146"/>
        <end position="157"/>
    </location>
</feature>
<name>A0AAV4B5U1_9GAST</name>
<accession>A0AAV4B5U1</accession>
<feature type="region of interest" description="Disordered" evidence="1">
    <location>
        <begin position="190"/>
        <end position="239"/>
    </location>
</feature>
<gene>
    <name evidence="2" type="ORF">PoB_004096700</name>
</gene>
<feature type="region of interest" description="Disordered" evidence="1">
    <location>
        <begin position="120"/>
        <end position="157"/>
    </location>
</feature>
<dbReference type="Proteomes" id="UP000735302">
    <property type="component" value="Unassembled WGS sequence"/>
</dbReference>
<evidence type="ECO:0000313" key="3">
    <source>
        <dbReference type="Proteomes" id="UP000735302"/>
    </source>
</evidence>
<reference evidence="2 3" key="1">
    <citation type="journal article" date="2021" name="Elife">
        <title>Chloroplast acquisition without the gene transfer in kleptoplastic sea slugs, Plakobranchus ocellatus.</title>
        <authorList>
            <person name="Maeda T."/>
            <person name="Takahashi S."/>
            <person name="Yoshida T."/>
            <person name="Shimamura S."/>
            <person name="Takaki Y."/>
            <person name="Nagai Y."/>
            <person name="Toyoda A."/>
            <person name="Suzuki Y."/>
            <person name="Arimoto A."/>
            <person name="Ishii H."/>
            <person name="Satoh N."/>
            <person name="Nishiyama T."/>
            <person name="Hasebe M."/>
            <person name="Maruyama T."/>
            <person name="Minagawa J."/>
            <person name="Obokata J."/>
            <person name="Shigenobu S."/>
        </authorList>
    </citation>
    <scope>NUCLEOTIDE SEQUENCE [LARGE SCALE GENOMIC DNA]</scope>
</reference>
<evidence type="ECO:0000256" key="1">
    <source>
        <dbReference type="SAM" id="MobiDB-lite"/>
    </source>
</evidence>
<organism evidence="2 3">
    <name type="scientific">Plakobranchus ocellatus</name>
    <dbReference type="NCBI Taxonomy" id="259542"/>
    <lineage>
        <taxon>Eukaryota</taxon>
        <taxon>Metazoa</taxon>
        <taxon>Spiralia</taxon>
        <taxon>Lophotrochozoa</taxon>
        <taxon>Mollusca</taxon>
        <taxon>Gastropoda</taxon>
        <taxon>Heterobranchia</taxon>
        <taxon>Euthyneura</taxon>
        <taxon>Panpulmonata</taxon>
        <taxon>Sacoglossa</taxon>
        <taxon>Placobranchoidea</taxon>
        <taxon>Plakobranchidae</taxon>
        <taxon>Plakobranchus</taxon>
    </lineage>
</organism>
<comment type="caution">
    <text evidence="2">The sequence shown here is derived from an EMBL/GenBank/DDBJ whole genome shotgun (WGS) entry which is preliminary data.</text>
</comment>
<protein>
    <submittedName>
        <fullName evidence="2">Uncharacterized protein</fullName>
    </submittedName>
</protein>
<dbReference type="AlphaFoldDB" id="A0AAV4B5U1"/>
<feature type="compositionally biased region" description="Pro residues" evidence="1">
    <location>
        <begin position="221"/>
        <end position="237"/>
    </location>
</feature>
<dbReference type="EMBL" id="BLXT01004564">
    <property type="protein sequence ID" value="GFO14462.1"/>
    <property type="molecule type" value="Genomic_DNA"/>
</dbReference>